<dbReference type="InterPro" id="IPR020040">
    <property type="entry name" value="Ribosomal_uL6_a/b-dom"/>
</dbReference>
<dbReference type="PANTHER" id="PTHR11655:SF14">
    <property type="entry name" value="LARGE RIBOSOMAL SUBUNIT PROTEIN UL6M"/>
    <property type="match status" value="1"/>
</dbReference>
<feature type="domain" description="Large ribosomal subunit protein uL6 alpha-beta" evidence="9">
    <location>
        <begin position="11"/>
        <end position="82"/>
    </location>
</feature>
<dbReference type="GO" id="GO:0002181">
    <property type="term" value="P:cytoplasmic translation"/>
    <property type="evidence" value="ECO:0007669"/>
    <property type="project" value="TreeGrafter"/>
</dbReference>
<dbReference type="InterPro" id="IPR019906">
    <property type="entry name" value="Ribosomal_uL6_bac-type"/>
</dbReference>
<evidence type="ECO:0000256" key="6">
    <source>
        <dbReference type="HAMAP-Rule" id="MF_01365"/>
    </source>
</evidence>
<evidence type="ECO:0000256" key="2">
    <source>
        <dbReference type="ARBA" id="ARBA00022730"/>
    </source>
</evidence>
<sequence length="184" mass="19634">MSRVGNNPIKIPNGVEINLEKGHIKISGPKGNLEMDVHPLIKVEVSENMLLVKRSKDDKNSKSLHGLTRALLNNMVLGVSEGFNKGLELVGVGYRAAGGGNTLTLSVGYSHPVQIDAPEGVTFTVADNTKLTVSGIDKHLVGQVAANIRKIRPPEVYKGKGIRYSGEYVRRKAGKAGKAVTGAK</sequence>
<dbReference type="InterPro" id="IPR000702">
    <property type="entry name" value="Ribosomal_uL6-like"/>
</dbReference>
<dbReference type="FunFam" id="3.90.930.12:FF:000002">
    <property type="entry name" value="50S ribosomal protein L6"/>
    <property type="match status" value="1"/>
</dbReference>
<evidence type="ECO:0000256" key="7">
    <source>
        <dbReference type="RuleBase" id="RU003869"/>
    </source>
</evidence>
<keyword evidence="4 6" id="KW-0689">Ribosomal protein</keyword>
<gene>
    <name evidence="6" type="primary">rplF</name>
    <name evidence="10" type="ORF">US19_C0005G0025</name>
</gene>
<dbReference type="HAMAP" id="MF_01365_B">
    <property type="entry name" value="Ribosomal_uL6_B"/>
    <property type="match status" value="1"/>
</dbReference>
<evidence type="ECO:0000256" key="1">
    <source>
        <dbReference type="ARBA" id="ARBA00009356"/>
    </source>
</evidence>
<name>A0A0G0EU32_9BACT</name>
<dbReference type="PIRSF" id="PIRSF002162">
    <property type="entry name" value="Ribosomal_L6"/>
    <property type="match status" value="1"/>
</dbReference>
<dbReference type="Proteomes" id="UP000034492">
    <property type="component" value="Unassembled WGS sequence"/>
</dbReference>
<dbReference type="PANTHER" id="PTHR11655">
    <property type="entry name" value="60S/50S RIBOSOMAL PROTEIN L6/L9"/>
    <property type="match status" value="1"/>
</dbReference>
<dbReference type="NCBIfam" id="TIGR03654">
    <property type="entry name" value="L6_bact"/>
    <property type="match status" value="1"/>
</dbReference>
<feature type="domain" description="Large ribosomal subunit protein uL6 alpha-beta" evidence="9">
    <location>
        <begin position="90"/>
        <end position="164"/>
    </location>
</feature>
<evidence type="ECO:0000256" key="4">
    <source>
        <dbReference type="ARBA" id="ARBA00022980"/>
    </source>
</evidence>
<dbReference type="Pfam" id="PF00347">
    <property type="entry name" value="Ribosomal_L6"/>
    <property type="match status" value="2"/>
</dbReference>
<evidence type="ECO:0000313" key="10">
    <source>
        <dbReference type="EMBL" id="KKQ10413.1"/>
    </source>
</evidence>
<dbReference type="InterPro" id="IPR002358">
    <property type="entry name" value="Ribosomal_uL6_CS"/>
</dbReference>
<evidence type="ECO:0000313" key="11">
    <source>
        <dbReference type="Proteomes" id="UP000034492"/>
    </source>
</evidence>
<evidence type="ECO:0000256" key="3">
    <source>
        <dbReference type="ARBA" id="ARBA00022884"/>
    </source>
</evidence>
<evidence type="ECO:0000256" key="8">
    <source>
        <dbReference type="RuleBase" id="RU003870"/>
    </source>
</evidence>
<evidence type="ECO:0000259" key="9">
    <source>
        <dbReference type="Pfam" id="PF00347"/>
    </source>
</evidence>
<protein>
    <recommendedName>
        <fullName evidence="6">Large ribosomal subunit protein uL6</fullName>
    </recommendedName>
</protein>
<dbReference type="GO" id="GO:0019843">
    <property type="term" value="F:rRNA binding"/>
    <property type="evidence" value="ECO:0007669"/>
    <property type="project" value="UniProtKB-UniRule"/>
</dbReference>
<dbReference type="SUPFAM" id="SSF56053">
    <property type="entry name" value="Ribosomal protein L6"/>
    <property type="match status" value="2"/>
</dbReference>
<comment type="function">
    <text evidence="6 8">This protein binds to the 23S rRNA, and is important in its secondary structure. It is located near the subunit interface in the base of the L7/L12 stalk, and near the tRNA binding site of the peptidyltransferase center.</text>
</comment>
<dbReference type="AlphaFoldDB" id="A0A0G0EU32"/>
<keyword evidence="2 6" id="KW-0699">rRNA-binding</keyword>
<comment type="similarity">
    <text evidence="1 6 7">Belongs to the universal ribosomal protein uL6 family.</text>
</comment>
<dbReference type="GO" id="GO:0003735">
    <property type="term" value="F:structural constituent of ribosome"/>
    <property type="evidence" value="ECO:0007669"/>
    <property type="project" value="UniProtKB-UniRule"/>
</dbReference>
<comment type="caution">
    <text evidence="10">The sequence shown here is derived from an EMBL/GenBank/DDBJ whole genome shotgun (WGS) entry which is preliminary data.</text>
</comment>
<dbReference type="PRINTS" id="PR00059">
    <property type="entry name" value="RIBOSOMALL6"/>
</dbReference>
<reference evidence="10 11" key="1">
    <citation type="journal article" date="2015" name="Nature">
        <title>rRNA introns, odd ribosomes, and small enigmatic genomes across a large radiation of phyla.</title>
        <authorList>
            <person name="Brown C.T."/>
            <person name="Hug L.A."/>
            <person name="Thomas B.C."/>
            <person name="Sharon I."/>
            <person name="Castelle C.J."/>
            <person name="Singh A."/>
            <person name="Wilkins M.J."/>
            <person name="Williams K.H."/>
            <person name="Banfield J.F."/>
        </authorList>
    </citation>
    <scope>NUCLEOTIDE SEQUENCE [LARGE SCALE GENOMIC DNA]</scope>
</reference>
<dbReference type="Gene3D" id="3.90.930.12">
    <property type="entry name" value="Ribosomal protein L6, alpha-beta domain"/>
    <property type="match status" value="2"/>
</dbReference>
<keyword evidence="3 6" id="KW-0694">RNA-binding</keyword>
<dbReference type="InterPro" id="IPR036789">
    <property type="entry name" value="Ribosomal_uL6-like_a/b-dom_sf"/>
</dbReference>
<accession>A0A0G0EU32</accession>
<dbReference type="PROSITE" id="PS00525">
    <property type="entry name" value="RIBOSOMAL_L6_1"/>
    <property type="match status" value="1"/>
</dbReference>
<proteinExistence type="inferred from homology"/>
<comment type="subunit">
    <text evidence="6">Part of the 50S ribosomal subunit.</text>
</comment>
<dbReference type="GO" id="GO:0022625">
    <property type="term" value="C:cytosolic large ribosomal subunit"/>
    <property type="evidence" value="ECO:0007669"/>
    <property type="project" value="UniProtKB-UniRule"/>
</dbReference>
<dbReference type="FunFam" id="3.90.930.12:FF:000001">
    <property type="entry name" value="50S ribosomal protein L6"/>
    <property type="match status" value="1"/>
</dbReference>
<evidence type="ECO:0000256" key="5">
    <source>
        <dbReference type="ARBA" id="ARBA00023274"/>
    </source>
</evidence>
<organism evidence="10 11">
    <name type="scientific">Candidatus Daviesbacteria bacterium GW2011_GWB1_36_5</name>
    <dbReference type="NCBI Taxonomy" id="1618426"/>
    <lineage>
        <taxon>Bacteria</taxon>
        <taxon>Candidatus Daviesiibacteriota</taxon>
    </lineage>
</organism>
<keyword evidence="5 6" id="KW-0687">Ribonucleoprotein</keyword>
<dbReference type="PATRIC" id="fig|1618426.3.peg.260"/>
<dbReference type="EMBL" id="LBSA01000005">
    <property type="protein sequence ID" value="KKQ10413.1"/>
    <property type="molecule type" value="Genomic_DNA"/>
</dbReference>